<protein>
    <recommendedName>
        <fullName evidence="3">DUF1456 family protein</fullName>
    </recommendedName>
</protein>
<organism evidence="1 2">
    <name type="scientific">Serratia marcescens</name>
    <dbReference type="NCBI Taxonomy" id="615"/>
    <lineage>
        <taxon>Bacteria</taxon>
        <taxon>Pseudomonadati</taxon>
        <taxon>Pseudomonadota</taxon>
        <taxon>Gammaproteobacteria</taxon>
        <taxon>Enterobacterales</taxon>
        <taxon>Yersiniaceae</taxon>
        <taxon>Serratia</taxon>
    </lineage>
</organism>
<name>A0ABD5BDQ8_SERMA</name>
<accession>A0ABD5BDQ8</accession>
<comment type="caution">
    <text evidence="1">The sequence shown here is derived from an EMBL/GenBank/DDBJ whole genome shotgun (WGS) entry which is preliminary data.</text>
</comment>
<sequence>MKISINDSLGFNLFSSFGADVINRSALCRIMGFDDNRFHRYEKKNGFERALKHFIAEARKAKAE</sequence>
<evidence type="ECO:0000313" key="2">
    <source>
        <dbReference type="Proteomes" id="UP001234811"/>
    </source>
</evidence>
<evidence type="ECO:0000313" key="1">
    <source>
        <dbReference type="EMBL" id="MDQ9554614.1"/>
    </source>
</evidence>
<evidence type="ECO:0008006" key="3">
    <source>
        <dbReference type="Google" id="ProtNLM"/>
    </source>
</evidence>
<reference evidence="1 2" key="1">
    <citation type="submission" date="2023-07" db="EMBL/GenBank/DDBJ databases">
        <title>Pathogens genome sequencing project 196.</title>
        <authorList>
            <person name="Cao X."/>
        </authorList>
    </citation>
    <scope>NUCLEOTIDE SEQUENCE [LARGE SCALE GENOMIC DNA]</scope>
    <source>
        <strain evidence="1 2">SM41</strain>
    </source>
</reference>
<dbReference type="AlphaFoldDB" id="A0ABD5BDQ8"/>
<proteinExistence type="predicted"/>
<dbReference type="EMBL" id="JAVIPQ010000077">
    <property type="protein sequence ID" value="MDQ9554614.1"/>
    <property type="molecule type" value="Genomic_DNA"/>
</dbReference>
<dbReference type="RefSeq" id="WP_047567165.1">
    <property type="nucleotide sequence ID" value="NZ_CAMKVB010000006.1"/>
</dbReference>
<gene>
    <name evidence="1" type="ORF">RF091_03620</name>
</gene>
<dbReference type="Proteomes" id="UP001234811">
    <property type="component" value="Unassembled WGS sequence"/>
</dbReference>